<feature type="compositionally biased region" description="Basic and acidic residues" evidence="1">
    <location>
        <begin position="183"/>
        <end position="203"/>
    </location>
</feature>
<reference evidence="2 3" key="1">
    <citation type="journal article" date="2018" name="G3 (Bethesda)">
        <title>Phylogenetic and Phylogenomic Definition of Rhizopus Species.</title>
        <authorList>
            <person name="Gryganskyi A.P."/>
            <person name="Golan J."/>
            <person name="Dolatabadi S."/>
            <person name="Mondo S."/>
            <person name="Robb S."/>
            <person name="Idnurm A."/>
            <person name="Muszewska A."/>
            <person name="Steczkiewicz K."/>
            <person name="Masonjones S."/>
            <person name="Liao H.L."/>
            <person name="Gajdeczka M.T."/>
            <person name="Anike F."/>
            <person name="Vuek A."/>
            <person name="Anishchenko I.M."/>
            <person name="Voigt K."/>
            <person name="de Hoog G.S."/>
            <person name="Smith M.E."/>
            <person name="Heitman J."/>
            <person name="Vilgalys R."/>
            <person name="Stajich J.E."/>
        </authorList>
    </citation>
    <scope>NUCLEOTIDE SEQUENCE [LARGE SCALE GENOMIC DNA]</scope>
    <source>
        <strain evidence="2 3">LSU 92-RS-03</strain>
    </source>
</reference>
<dbReference type="EMBL" id="PJQM01006871">
    <property type="protein sequence ID" value="RCH78969.1"/>
    <property type="molecule type" value="Genomic_DNA"/>
</dbReference>
<feature type="non-terminal residue" evidence="2">
    <location>
        <position position="1"/>
    </location>
</feature>
<feature type="compositionally biased region" description="Basic and acidic residues" evidence="1">
    <location>
        <begin position="150"/>
        <end position="164"/>
    </location>
</feature>
<feature type="compositionally biased region" description="Polar residues" evidence="1">
    <location>
        <begin position="135"/>
        <end position="148"/>
    </location>
</feature>
<organism evidence="2 3">
    <name type="scientific">Rhizopus stolonifer</name>
    <name type="common">Rhizopus nigricans</name>
    <dbReference type="NCBI Taxonomy" id="4846"/>
    <lineage>
        <taxon>Eukaryota</taxon>
        <taxon>Fungi</taxon>
        <taxon>Fungi incertae sedis</taxon>
        <taxon>Mucoromycota</taxon>
        <taxon>Mucoromycotina</taxon>
        <taxon>Mucoromycetes</taxon>
        <taxon>Mucorales</taxon>
        <taxon>Mucorineae</taxon>
        <taxon>Rhizopodaceae</taxon>
        <taxon>Rhizopus</taxon>
    </lineage>
</organism>
<proteinExistence type="predicted"/>
<feature type="compositionally biased region" description="Basic and acidic residues" evidence="1">
    <location>
        <begin position="75"/>
        <end position="129"/>
    </location>
</feature>
<feature type="compositionally biased region" description="Low complexity" evidence="1">
    <location>
        <begin position="170"/>
        <end position="181"/>
    </location>
</feature>
<evidence type="ECO:0000256" key="1">
    <source>
        <dbReference type="SAM" id="MobiDB-lite"/>
    </source>
</evidence>
<feature type="compositionally biased region" description="Basic and acidic residues" evidence="1">
    <location>
        <begin position="54"/>
        <end position="64"/>
    </location>
</feature>
<accession>A0A367IMS5</accession>
<evidence type="ECO:0000313" key="3">
    <source>
        <dbReference type="Proteomes" id="UP000253551"/>
    </source>
</evidence>
<dbReference type="AlphaFoldDB" id="A0A367IMS5"/>
<gene>
    <name evidence="2" type="ORF">CU098_000980</name>
</gene>
<feature type="region of interest" description="Disordered" evidence="1">
    <location>
        <begin position="22"/>
        <end position="203"/>
    </location>
</feature>
<name>A0A367IMS5_RHIST</name>
<protein>
    <submittedName>
        <fullName evidence="2">Uncharacterized protein</fullName>
    </submittedName>
</protein>
<comment type="caution">
    <text evidence="2">The sequence shown here is derived from an EMBL/GenBank/DDBJ whole genome shotgun (WGS) entry which is preliminary data.</text>
</comment>
<keyword evidence="3" id="KW-1185">Reference proteome</keyword>
<sequence>YYEKERLPLPSWLFDQRARKKMTVSEPEIVEESSAPARTPSRRRLWDNNAGRELSSRERERQELRQQQQPALPETRIDPRLDTHADNRAENHRRPKRDQYRSCEARDNYADHRRDDYYDEKRGYEDHYNRPAPPQTYSNYQQTQSPTQRYYEEERGYNRAENRYSPENAYYSSSNRYPNSPQEKGRPDRGGYRAGNERYDNYF</sequence>
<evidence type="ECO:0000313" key="2">
    <source>
        <dbReference type="EMBL" id="RCH78969.1"/>
    </source>
</evidence>
<dbReference type="Proteomes" id="UP000253551">
    <property type="component" value="Unassembled WGS sequence"/>
</dbReference>